<feature type="non-terminal residue" evidence="7">
    <location>
        <position position="594"/>
    </location>
</feature>
<dbReference type="InterPro" id="IPR001902">
    <property type="entry name" value="SLC26A/SulP_fam"/>
</dbReference>
<feature type="transmembrane region" description="Helical" evidence="5">
    <location>
        <begin position="380"/>
        <end position="400"/>
    </location>
</feature>
<feature type="transmembrane region" description="Helical" evidence="5">
    <location>
        <begin position="54"/>
        <end position="74"/>
    </location>
</feature>
<dbReference type="Pfam" id="PF00916">
    <property type="entry name" value="Sulfate_transp"/>
    <property type="match status" value="1"/>
</dbReference>
<feature type="transmembrane region" description="Helical" evidence="5">
    <location>
        <begin position="126"/>
        <end position="148"/>
    </location>
</feature>
<keyword evidence="3 5" id="KW-1133">Transmembrane helix</keyword>
<keyword evidence="2 5" id="KW-0812">Transmembrane</keyword>
<protein>
    <recommendedName>
        <fullName evidence="6">SLC26A/SulP transporter domain-containing protein</fullName>
    </recommendedName>
</protein>
<keyword evidence="4 5" id="KW-0472">Membrane</keyword>
<evidence type="ECO:0000256" key="5">
    <source>
        <dbReference type="SAM" id="Phobius"/>
    </source>
</evidence>
<organism evidence="7 8">
    <name type="scientific">Brenthis ino</name>
    <name type="common">lesser marbled fritillary</name>
    <dbReference type="NCBI Taxonomy" id="405034"/>
    <lineage>
        <taxon>Eukaryota</taxon>
        <taxon>Metazoa</taxon>
        <taxon>Ecdysozoa</taxon>
        <taxon>Arthropoda</taxon>
        <taxon>Hexapoda</taxon>
        <taxon>Insecta</taxon>
        <taxon>Pterygota</taxon>
        <taxon>Neoptera</taxon>
        <taxon>Endopterygota</taxon>
        <taxon>Lepidoptera</taxon>
        <taxon>Glossata</taxon>
        <taxon>Ditrysia</taxon>
        <taxon>Papilionoidea</taxon>
        <taxon>Nymphalidae</taxon>
        <taxon>Heliconiinae</taxon>
        <taxon>Argynnini</taxon>
        <taxon>Brenthis</taxon>
    </lineage>
</organism>
<dbReference type="EMBL" id="OV170223">
    <property type="protein sequence ID" value="CAH0723107.1"/>
    <property type="molecule type" value="Genomic_DNA"/>
</dbReference>
<feature type="transmembrane region" description="Helical" evidence="5">
    <location>
        <begin position="239"/>
        <end position="265"/>
    </location>
</feature>
<evidence type="ECO:0000256" key="2">
    <source>
        <dbReference type="ARBA" id="ARBA00022692"/>
    </source>
</evidence>
<keyword evidence="8" id="KW-1185">Reference proteome</keyword>
<dbReference type="GO" id="GO:0016020">
    <property type="term" value="C:membrane"/>
    <property type="evidence" value="ECO:0007669"/>
    <property type="project" value="UniProtKB-SubCell"/>
</dbReference>
<gene>
    <name evidence="7" type="ORF">BINO364_LOCUS8977</name>
</gene>
<proteinExistence type="predicted"/>
<feature type="transmembrane region" description="Helical" evidence="5">
    <location>
        <begin position="433"/>
        <end position="452"/>
    </location>
</feature>
<sequence>MDIDDPRQPLLGCRPTNRWRDAANRLCNLESWKRRLPITIWLPKYSLDYLLRDAIAGITVGLTSIPQGIAYAMLAGLPPQVGLYSSIFPGIVYAFFGSCKDVTVGPTAILAALLAKYVAQSPDFAYLAAFLSGFLILLLGILQLGFLLDFISKPVISGFTTAAALQIGASQLKSLFRVTGSSGGTFIKSLISFFENIKTVQLWDTLLGVFTIVSLLLLKRTTINTQDSDSRSRAMFAKSWVYVVRARNALVVFAGLILAYCLYLYGITPFALTGKIHGGLPKFGLPPFSTVVNNQTLNFGQMLQVFGPEGFAMPLVAILESIAIAKAFAHGSTVDATQEMIAIGAGSVAAALAQGMPAAGSFTRTALNHASGVVTPAGCLFKAGIVLLAVTLLAEAFYFIPRATLAAIIMVAMMSLIEFGIVKKLWLSSKAELAIWVLTLCVGVGVGLEYGIAAGAAADALRALTAAARPPLGIRRCKIGSQDVTIIQLQGVLSYACAEYVPLALRRAHTALVVLDAGYLRRADIGVVENLITMILELEKQKHTFLLWNFDAKHQRLFESLEPQMATKFVSGPDIELYITGLNERRDSSLASVM</sequence>
<dbReference type="OrthoDB" id="288203at2759"/>
<evidence type="ECO:0000256" key="4">
    <source>
        <dbReference type="ARBA" id="ARBA00023136"/>
    </source>
</evidence>
<dbReference type="PANTHER" id="PTHR11814">
    <property type="entry name" value="SULFATE TRANSPORTER"/>
    <property type="match status" value="1"/>
</dbReference>
<feature type="transmembrane region" description="Helical" evidence="5">
    <location>
        <begin position="341"/>
        <end position="360"/>
    </location>
</feature>
<reference evidence="7" key="1">
    <citation type="submission" date="2021-12" db="EMBL/GenBank/DDBJ databases">
        <authorList>
            <person name="Martin H S."/>
        </authorList>
    </citation>
    <scope>NUCLEOTIDE SEQUENCE</scope>
</reference>
<evidence type="ECO:0000259" key="6">
    <source>
        <dbReference type="Pfam" id="PF00916"/>
    </source>
</evidence>
<evidence type="ECO:0000256" key="3">
    <source>
        <dbReference type="ARBA" id="ARBA00022989"/>
    </source>
</evidence>
<name>A0A8J9V0Q5_9NEOP</name>
<feature type="transmembrane region" description="Helical" evidence="5">
    <location>
        <begin position="407"/>
        <end position="427"/>
    </location>
</feature>
<dbReference type="Proteomes" id="UP000838878">
    <property type="component" value="Chromosome 3"/>
</dbReference>
<dbReference type="InterPro" id="IPR011547">
    <property type="entry name" value="SLC26A/SulP_dom"/>
</dbReference>
<comment type="subcellular location">
    <subcellularLocation>
        <location evidence="1">Membrane</location>
        <topology evidence="1">Multi-pass membrane protein</topology>
    </subcellularLocation>
</comment>
<feature type="transmembrane region" description="Helical" evidence="5">
    <location>
        <begin position="200"/>
        <end position="218"/>
    </location>
</feature>
<dbReference type="AlphaFoldDB" id="A0A8J9V0Q5"/>
<evidence type="ECO:0000313" key="7">
    <source>
        <dbReference type="EMBL" id="CAH0723107.1"/>
    </source>
</evidence>
<accession>A0A8J9V0Q5</accession>
<feature type="domain" description="SLC26A/SulP transporter" evidence="6">
    <location>
        <begin position="50"/>
        <end position="439"/>
    </location>
</feature>
<evidence type="ECO:0000313" key="8">
    <source>
        <dbReference type="Proteomes" id="UP000838878"/>
    </source>
</evidence>
<feature type="transmembrane region" description="Helical" evidence="5">
    <location>
        <begin position="102"/>
        <end position="119"/>
    </location>
</feature>
<evidence type="ECO:0000256" key="1">
    <source>
        <dbReference type="ARBA" id="ARBA00004141"/>
    </source>
</evidence>
<dbReference type="GO" id="GO:0055085">
    <property type="term" value="P:transmembrane transport"/>
    <property type="evidence" value="ECO:0007669"/>
    <property type="project" value="InterPro"/>
</dbReference>